<dbReference type="InterPro" id="IPR036291">
    <property type="entry name" value="NAD(P)-bd_dom_sf"/>
</dbReference>
<feature type="domain" description="Enoyl reductase (ER)" evidence="2">
    <location>
        <begin position="12"/>
        <end position="313"/>
    </location>
</feature>
<dbReference type="RefSeq" id="WP_201376752.1">
    <property type="nucleotide sequence ID" value="NZ_BNJG01000006.1"/>
</dbReference>
<dbReference type="SMART" id="SM00829">
    <property type="entry name" value="PKS_ER"/>
    <property type="match status" value="1"/>
</dbReference>
<protein>
    <submittedName>
        <fullName evidence="3">NADPH:quinone reductase</fullName>
    </submittedName>
</protein>
<dbReference type="SUPFAM" id="SSF51735">
    <property type="entry name" value="NAD(P)-binding Rossmann-fold domains"/>
    <property type="match status" value="1"/>
</dbReference>
<dbReference type="EMBL" id="BNJG01000006">
    <property type="protein sequence ID" value="GHO60689.1"/>
    <property type="molecule type" value="Genomic_DNA"/>
</dbReference>
<dbReference type="InterPro" id="IPR002328">
    <property type="entry name" value="ADH_Zn_CS"/>
</dbReference>
<comment type="caution">
    <text evidence="3">The sequence shown here is derived from an EMBL/GenBank/DDBJ whole genome shotgun (WGS) entry which is preliminary data.</text>
</comment>
<dbReference type="PANTHER" id="PTHR11695">
    <property type="entry name" value="ALCOHOL DEHYDROGENASE RELATED"/>
    <property type="match status" value="1"/>
</dbReference>
<dbReference type="SUPFAM" id="SSF50129">
    <property type="entry name" value="GroES-like"/>
    <property type="match status" value="1"/>
</dbReference>
<sequence length="315" mass="33870">MKAIGIVSEKIGGPELLEVVEVAKPVPAAGEVLLRVKAAALTPDELTWSETWYIHGDSAQPRPRPIIPGHEVSGIVEAVGGGVTAFQVGDEVYGLPRPDRDGAWAEYAIVTPNQIALRPRSVSHEECAALSLSALTAWQALFKKGNLQAGQRILIHGAAGGVGNYAVQLAHLKGAYVIAVASGQHRETLLSLGADEVIDYTTTNFAEVVSDIDFIFDVVGASVIEASIKLLRPEGTYVGIAGTSNLVSKYAEQYQKKGVWFIVEANADDLTQLARFTDEGHLKPLIEKVYPLEQARQAYERLSEGHLRGKLVLSV</sequence>
<keyword evidence="1" id="KW-0560">Oxidoreductase</keyword>
<name>A0ABQ3V653_9CHLR</name>
<organism evidence="3 4">
    <name type="scientific">Ktedonobacter robiniae</name>
    <dbReference type="NCBI Taxonomy" id="2778365"/>
    <lineage>
        <taxon>Bacteria</taxon>
        <taxon>Bacillati</taxon>
        <taxon>Chloroflexota</taxon>
        <taxon>Ktedonobacteria</taxon>
        <taxon>Ktedonobacterales</taxon>
        <taxon>Ktedonobacteraceae</taxon>
        <taxon>Ktedonobacter</taxon>
    </lineage>
</organism>
<accession>A0ABQ3V653</accession>
<evidence type="ECO:0000256" key="1">
    <source>
        <dbReference type="ARBA" id="ARBA00023002"/>
    </source>
</evidence>
<gene>
    <name evidence="3" type="ORF">KSB_91640</name>
</gene>
<dbReference type="Gene3D" id="3.90.180.10">
    <property type="entry name" value="Medium-chain alcohol dehydrogenases, catalytic domain"/>
    <property type="match status" value="1"/>
</dbReference>
<evidence type="ECO:0000259" key="2">
    <source>
        <dbReference type="SMART" id="SM00829"/>
    </source>
</evidence>
<dbReference type="Gene3D" id="3.40.50.720">
    <property type="entry name" value="NAD(P)-binding Rossmann-like Domain"/>
    <property type="match status" value="1"/>
</dbReference>
<dbReference type="InterPro" id="IPR020843">
    <property type="entry name" value="ER"/>
</dbReference>
<dbReference type="PROSITE" id="PS00059">
    <property type="entry name" value="ADH_ZINC"/>
    <property type="match status" value="1"/>
</dbReference>
<dbReference type="Pfam" id="PF08240">
    <property type="entry name" value="ADH_N"/>
    <property type="match status" value="1"/>
</dbReference>
<dbReference type="PANTHER" id="PTHR11695:SF294">
    <property type="entry name" value="RETICULON-4-INTERACTING PROTEIN 1, MITOCHONDRIAL"/>
    <property type="match status" value="1"/>
</dbReference>
<proteinExistence type="predicted"/>
<dbReference type="InterPro" id="IPR011032">
    <property type="entry name" value="GroES-like_sf"/>
</dbReference>
<reference evidence="3 4" key="1">
    <citation type="journal article" date="2021" name="Int. J. Syst. Evol. Microbiol.">
        <title>Reticulibacter mediterranei gen. nov., sp. nov., within the new family Reticulibacteraceae fam. nov., and Ktedonospora formicarum gen. nov., sp. nov., Ktedonobacter robiniae sp. nov., Dictyobacter formicarum sp. nov. and Dictyobacter arantiisoli sp. nov., belonging to the class Ktedonobacteria.</title>
        <authorList>
            <person name="Yabe S."/>
            <person name="Zheng Y."/>
            <person name="Wang C.M."/>
            <person name="Sakai Y."/>
            <person name="Abe K."/>
            <person name="Yokota A."/>
            <person name="Donadio S."/>
            <person name="Cavaletti L."/>
            <person name="Monciardini P."/>
        </authorList>
    </citation>
    <scope>NUCLEOTIDE SEQUENCE [LARGE SCALE GENOMIC DNA]</scope>
    <source>
        <strain evidence="3 4">SOSP1-30</strain>
    </source>
</reference>
<dbReference type="CDD" id="cd05289">
    <property type="entry name" value="MDR_like_2"/>
    <property type="match status" value="1"/>
</dbReference>
<dbReference type="Pfam" id="PF13602">
    <property type="entry name" value="ADH_zinc_N_2"/>
    <property type="match status" value="1"/>
</dbReference>
<dbReference type="InterPro" id="IPR013154">
    <property type="entry name" value="ADH-like_N"/>
</dbReference>
<dbReference type="InterPro" id="IPR050700">
    <property type="entry name" value="YIM1/Zinc_Alcohol_DH_Fams"/>
</dbReference>
<keyword evidence="4" id="KW-1185">Reference proteome</keyword>
<evidence type="ECO:0000313" key="3">
    <source>
        <dbReference type="EMBL" id="GHO60689.1"/>
    </source>
</evidence>
<evidence type="ECO:0000313" key="4">
    <source>
        <dbReference type="Proteomes" id="UP000654345"/>
    </source>
</evidence>
<dbReference type="Proteomes" id="UP000654345">
    <property type="component" value="Unassembled WGS sequence"/>
</dbReference>